<feature type="region of interest" description="Disordered" evidence="1">
    <location>
        <begin position="210"/>
        <end position="246"/>
    </location>
</feature>
<proteinExistence type="predicted"/>
<keyword evidence="3" id="KW-1185">Reference proteome</keyword>
<name>A0AAD4LS74_9AGAM</name>
<organism evidence="2 3">
    <name type="scientific">Lactarius akahatsu</name>
    <dbReference type="NCBI Taxonomy" id="416441"/>
    <lineage>
        <taxon>Eukaryota</taxon>
        <taxon>Fungi</taxon>
        <taxon>Dikarya</taxon>
        <taxon>Basidiomycota</taxon>
        <taxon>Agaricomycotina</taxon>
        <taxon>Agaricomycetes</taxon>
        <taxon>Russulales</taxon>
        <taxon>Russulaceae</taxon>
        <taxon>Lactarius</taxon>
    </lineage>
</organism>
<accession>A0AAD4LS74</accession>
<sequence>MGRTFSSTVTAPPVVISPGDSHDEIYPHYTRWSYENPWDPDSDAFFKDAVYEAVVSSIPLEPITPVDSSDDSSSASSGRGTPAELPPVPGQVLPSDHEVNRWLDGTSPSNDATAALDGLPPLPTPRRHSTSEPRRRSTHSLGVSPAAFERFHARRLSRARVVQYLPAFVPDSDSDTDAPASVRPGVSVRTSEITPIQLPLSHHPRGALQHTLPLRPVTPPPAPAQSVPIPAMTPNGDALQPSPPPSVSPRIYNWSVNAYSAVPAPESPTVPSRIRVPPARWPVY</sequence>
<dbReference type="AlphaFoldDB" id="A0AAD4LS74"/>
<evidence type="ECO:0000313" key="2">
    <source>
        <dbReference type="EMBL" id="KAH9000373.1"/>
    </source>
</evidence>
<feature type="region of interest" description="Disordered" evidence="1">
    <location>
        <begin position="1"/>
        <end position="22"/>
    </location>
</feature>
<dbReference type="Proteomes" id="UP001201163">
    <property type="component" value="Unassembled WGS sequence"/>
</dbReference>
<feature type="compositionally biased region" description="Polar residues" evidence="1">
    <location>
        <begin position="1"/>
        <end position="10"/>
    </location>
</feature>
<protein>
    <submittedName>
        <fullName evidence="2">Uncharacterized protein</fullName>
    </submittedName>
</protein>
<gene>
    <name evidence="2" type="ORF">EDB92DRAFT_1830888</name>
</gene>
<evidence type="ECO:0000313" key="3">
    <source>
        <dbReference type="Proteomes" id="UP001201163"/>
    </source>
</evidence>
<evidence type="ECO:0000256" key="1">
    <source>
        <dbReference type="SAM" id="MobiDB-lite"/>
    </source>
</evidence>
<reference evidence="2" key="1">
    <citation type="submission" date="2022-01" db="EMBL/GenBank/DDBJ databases">
        <title>Comparative genomics reveals a dynamic genome evolution in the ectomycorrhizal milk-cap (Lactarius) mushrooms.</title>
        <authorList>
            <consortium name="DOE Joint Genome Institute"/>
            <person name="Lebreton A."/>
            <person name="Tang N."/>
            <person name="Kuo A."/>
            <person name="LaButti K."/>
            <person name="Drula E."/>
            <person name="Barry K."/>
            <person name="Clum A."/>
            <person name="Lipzen A."/>
            <person name="Mousain D."/>
            <person name="Ng V."/>
            <person name="Wang R."/>
            <person name="Wang X."/>
            <person name="Dai Y."/>
            <person name="Henrissat B."/>
            <person name="Grigoriev I.V."/>
            <person name="Guerin-Laguette A."/>
            <person name="Yu F."/>
            <person name="Martin F.M."/>
        </authorList>
    </citation>
    <scope>NUCLEOTIDE SEQUENCE</scope>
    <source>
        <strain evidence="2">QP</strain>
    </source>
</reference>
<dbReference type="EMBL" id="JAKELL010000002">
    <property type="protein sequence ID" value="KAH9000373.1"/>
    <property type="molecule type" value="Genomic_DNA"/>
</dbReference>
<feature type="region of interest" description="Disordered" evidence="1">
    <location>
        <begin position="61"/>
        <end position="142"/>
    </location>
</feature>
<comment type="caution">
    <text evidence="2">The sequence shown here is derived from an EMBL/GenBank/DDBJ whole genome shotgun (WGS) entry which is preliminary data.</text>
</comment>